<keyword evidence="1 6" id="KW-0813">Transport</keyword>
<dbReference type="EMBL" id="KY810199">
    <property type="protein sequence ID" value="AUV50078.1"/>
    <property type="molecule type" value="mRNA"/>
</dbReference>
<dbReference type="GO" id="GO:0020037">
    <property type="term" value="F:heme binding"/>
    <property type="evidence" value="ECO:0007669"/>
    <property type="project" value="InterPro"/>
</dbReference>
<reference evidence="8" key="1">
    <citation type="submission" date="2017-03" db="EMBL/GenBank/DDBJ databases">
        <title>Evidence for a large expansion and #subfunctionalisation of globin genes in sea anemones.</title>
        <authorList>
            <person name="Smith H.L."/>
            <person name="Pavasovic A."/>
            <person name="Surm J.M."/>
            <person name="Phillips M.J."/>
            <person name="Prentis P.J."/>
        </authorList>
    </citation>
    <scope>NUCLEOTIDE SEQUENCE</scope>
</reference>
<proteinExistence type="evidence at transcript level"/>
<sequence>MSEHPSVVSQWNLTTHINLLLFGEYLKDLTMSILRMFSFGSISEPETKLDPASIKLIRESWSEVEKGDLQETGLVVFRRLFEIAPYLRDLFPFGYNPDGKDLKAHALGVMSTVGVAVRGLDDLESLKPKLVELGALHKGFEITDKEFKHVGEAIIWTLDKGLGDQFTPEVKAAWVEAYGLITTTMKEGLK</sequence>
<dbReference type="Gene3D" id="1.10.490.10">
    <property type="entry name" value="Globins"/>
    <property type="match status" value="1"/>
</dbReference>
<reference evidence="10" key="2">
    <citation type="submission" date="2025-04" db="UniProtKB">
        <authorList>
            <consortium name="RefSeq"/>
        </authorList>
    </citation>
    <scope>IDENTIFICATION</scope>
    <source>
        <tissue evidence="10">Tentacle</tissue>
    </source>
</reference>
<dbReference type="SUPFAM" id="SSF46458">
    <property type="entry name" value="Globin-like"/>
    <property type="match status" value="1"/>
</dbReference>
<name>A0A2K9UYP1_ACTTE</name>
<evidence type="ECO:0000313" key="10">
    <source>
        <dbReference type="RefSeq" id="XP_031553221.1"/>
    </source>
</evidence>
<dbReference type="InterPro" id="IPR050532">
    <property type="entry name" value="Globin-like_OT"/>
</dbReference>
<keyword evidence="2 6" id="KW-0349">Heme</keyword>
<dbReference type="GO" id="GO:0046872">
    <property type="term" value="F:metal ion binding"/>
    <property type="evidence" value="ECO:0007669"/>
    <property type="project" value="UniProtKB-KW"/>
</dbReference>
<dbReference type="OrthoDB" id="436496at2759"/>
<evidence type="ECO:0000256" key="4">
    <source>
        <dbReference type="ARBA" id="ARBA00022723"/>
    </source>
</evidence>
<dbReference type="PANTHER" id="PTHR46458">
    <property type="entry name" value="BLR2807 PROTEIN"/>
    <property type="match status" value="1"/>
</dbReference>
<dbReference type="InterPro" id="IPR012292">
    <property type="entry name" value="Globin/Proto"/>
</dbReference>
<evidence type="ECO:0000256" key="3">
    <source>
        <dbReference type="ARBA" id="ARBA00022621"/>
    </source>
</evidence>
<dbReference type="InterPro" id="IPR000971">
    <property type="entry name" value="Globin"/>
</dbReference>
<keyword evidence="4" id="KW-0479">Metal-binding</keyword>
<keyword evidence="5" id="KW-0408">Iron</keyword>
<evidence type="ECO:0000313" key="8">
    <source>
        <dbReference type="EMBL" id="AUV50078.1"/>
    </source>
</evidence>
<accession>A0A2K9UYP1</accession>
<dbReference type="Pfam" id="PF00042">
    <property type="entry name" value="Globin"/>
    <property type="match status" value="1"/>
</dbReference>
<dbReference type="AlphaFoldDB" id="A0A2K9UYP1"/>
<gene>
    <name evidence="10" type="primary">LOC116290354</name>
    <name evidence="8" type="ORF">A.tenebrosa_tadh6000210</name>
</gene>
<evidence type="ECO:0000256" key="5">
    <source>
        <dbReference type="ARBA" id="ARBA00023004"/>
    </source>
</evidence>
<feature type="domain" description="Globin" evidence="7">
    <location>
        <begin position="48"/>
        <end position="190"/>
    </location>
</feature>
<dbReference type="PROSITE" id="PS01033">
    <property type="entry name" value="GLOBIN"/>
    <property type="match status" value="1"/>
</dbReference>
<evidence type="ECO:0000256" key="6">
    <source>
        <dbReference type="RuleBase" id="RU000356"/>
    </source>
</evidence>
<evidence type="ECO:0000256" key="2">
    <source>
        <dbReference type="ARBA" id="ARBA00022617"/>
    </source>
</evidence>
<dbReference type="GO" id="GO:0019825">
    <property type="term" value="F:oxygen binding"/>
    <property type="evidence" value="ECO:0007669"/>
    <property type="project" value="InterPro"/>
</dbReference>
<keyword evidence="9" id="KW-1185">Reference proteome</keyword>
<dbReference type="RefSeq" id="XP_031553221.1">
    <property type="nucleotide sequence ID" value="XM_031697361.1"/>
</dbReference>
<evidence type="ECO:0000313" key="9">
    <source>
        <dbReference type="Proteomes" id="UP000515163"/>
    </source>
</evidence>
<dbReference type="PANTHER" id="PTHR46458:SF1">
    <property type="entry name" value="GEO09476P1"/>
    <property type="match status" value="1"/>
</dbReference>
<dbReference type="Proteomes" id="UP000515163">
    <property type="component" value="Unplaced"/>
</dbReference>
<dbReference type="GO" id="GO:0005344">
    <property type="term" value="F:oxygen carrier activity"/>
    <property type="evidence" value="ECO:0007669"/>
    <property type="project" value="UniProtKB-KW"/>
</dbReference>
<protein>
    <submittedName>
        <fullName evidence="8">Globin-like protein</fullName>
    </submittedName>
    <submittedName>
        <fullName evidence="10">Neuroglobin-like isoform X1</fullName>
    </submittedName>
</protein>
<keyword evidence="3 6" id="KW-0561">Oxygen transport</keyword>
<dbReference type="KEGG" id="aten:116290354"/>
<evidence type="ECO:0000259" key="7">
    <source>
        <dbReference type="PROSITE" id="PS01033"/>
    </source>
</evidence>
<evidence type="ECO:0000256" key="1">
    <source>
        <dbReference type="ARBA" id="ARBA00022448"/>
    </source>
</evidence>
<organism evidence="8">
    <name type="scientific">Actinia tenebrosa</name>
    <name type="common">Australian red waratah sea anemone</name>
    <dbReference type="NCBI Taxonomy" id="6105"/>
    <lineage>
        <taxon>Eukaryota</taxon>
        <taxon>Metazoa</taxon>
        <taxon>Cnidaria</taxon>
        <taxon>Anthozoa</taxon>
        <taxon>Hexacorallia</taxon>
        <taxon>Actiniaria</taxon>
        <taxon>Actiniidae</taxon>
        <taxon>Actinia</taxon>
    </lineage>
</organism>
<dbReference type="PRINTS" id="PR01907">
    <property type="entry name" value="WORMGLOBIN"/>
</dbReference>
<comment type="similarity">
    <text evidence="6">Belongs to the globin family.</text>
</comment>
<dbReference type="InterPro" id="IPR009050">
    <property type="entry name" value="Globin-like_sf"/>
</dbReference>
<dbReference type="GeneID" id="116290354"/>